<proteinExistence type="predicted"/>
<dbReference type="OrthoDB" id="4833183at2"/>
<dbReference type="EMBL" id="PGFE01000001">
    <property type="protein sequence ID" value="PJJ77479.1"/>
    <property type="molecule type" value="Genomic_DNA"/>
</dbReference>
<comment type="caution">
    <text evidence="1">The sequence shown here is derived from an EMBL/GenBank/DDBJ whole genome shotgun (WGS) entry which is preliminary data.</text>
</comment>
<gene>
    <name evidence="1" type="ORF">CLV28_0698</name>
</gene>
<protein>
    <submittedName>
        <fullName evidence="1">Uncharacterized protein</fullName>
    </submittedName>
</protein>
<evidence type="ECO:0000313" key="1">
    <source>
        <dbReference type="EMBL" id="PJJ77479.1"/>
    </source>
</evidence>
<organism evidence="1 2">
    <name type="scientific">Sediminihabitans luteus</name>
    <dbReference type="NCBI Taxonomy" id="1138585"/>
    <lineage>
        <taxon>Bacteria</taxon>
        <taxon>Bacillati</taxon>
        <taxon>Actinomycetota</taxon>
        <taxon>Actinomycetes</taxon>
        <taxon>Micrococcales</taxon>
        <taxon>Cellulomonadaceae</taxon>
        <taxon>Sediminihabitans</taxon>
    </lineage>
</organism>
<accession>A0A2M9CZZ4</accession>
<dbReference type="RefSeq" id="WP_100421854.1">
    <property type="nucleotide sequence ID" value="NZ_BOOX01000003.1"/>
</dbReference>
<dbReference type="AlphaFoldDB" id="A0A2M9CZZ4"/>
<dbReference type="Proteomes" id="UP000231693">
    <property type="component" value="Unassembled WGS sequence"/>
</dbReference>
<sequence length="269" mass="30051">MTTPEQLYTAARETLTLLPRTQALITHTTNQVDESQIKRTKTVHRIPWNNDAATLYFDIHAAVRRHEAALTLLLFGHARYRGGDDQNTLDAVSRLPVLLDRAHTAGHQHHDTVTTATTDLTAWPRQLRALLDEPRDGETPWTKAPGNLVCPHCEQRLHLAPGWRDRPDHADLVCRTPDCADEHGHQPRWAPSAWVGLVQPDPAPAPPGVTLTAYATMHNMRRNTLDVWAHRGLEPVGHDPAGVALYDVNHLDQRRAASTGRCSLQVVHL</sequence>
<name>A0A2M9CZZ4_9CELL</name>
<evidence type="ECO:0000313" key="2">
    <source>
        <dbReference type="Proteomes" id="UP000231693"/>
    </source>
</evidence>
<reference evidence="1 2" key="1">
    <citation type="submission" date="2017-11" db="EMBL/GenBank/DDBJ databases">
        <title>Genomic Encyclopedia of Archaeal and Bacterial Type Strains, Phase II (KMG-II): From Individual Species to Whole Genera.</title>
        <authorList>
            <person name="Goeker M."/>
        </authorList>
    </citation>
    <scope>NUCLEOTIDE SEQUENCE [LARGE SCALE GENOMIC DNA]</scope>
    <source>
        <strain evidence="1 2">DSM 25478</strain>
    </source>
</reference>
<keyword evidence="2" id="KW-1185">Reference proteome</keyword>